<proteinExistence type="predicted"/>
<dbReference type="AlphaFoldDB" id="A0A511YYF9"/>
<sequence>MRSLRKDRHMARRPRDADDALFTFQLSRATAEKITVVAAMLKSVAGALASLIVLGLLITAVFL</sequence>
<reference evidence="2 3" key="1">
    <citation type="submission" date="2019-07" db="EMBL/GenBank/DDBJ databases">
        <title>Whole genome shotgun sequence of Actinotalea fermentans NBRC 105374.</title>
        <authorList>
            <person name="Hosoyama A."/>
            <person name="Uohara A."/>
            <person name="Ohji S."/>
            <person name="Ichikawa N."/>
        </authorList>
    </citation>
    <scope>NUCLEOTIDE SEQUENCE [LARGE SCALE GENOMIC DNA]</scope>
    <source>
        <strain evidence="2 3">NBRC 105374</strain>
    </source>
</reference>
<evidence type="ECO:0000256" key="1">
    <source>
        <dbReference type="SAM" id="Phobius"/>
    </source>
</evidence>
<keyword evidence="3" id="KW-1185">Reference proteome</keyword>
<name>A0A511YYF9_9CELL</name>
<gene>
    <name evidence="2" type="ORF">AFE02nite_19690</name>
</gene>
<dbReference type="EMBL" id="BJYK01000005">
    <property type="protein sequence ID" value="GEN80235.1"/>
    <property type="molecule type" value="Genomic_DNA"/>
</dbReference>
<dbReference type="Proteomes" id="UP000321484">
    <property type="component" value="Unassembled WGS sequence"/>
</dbReference>
<keyword evidence="1" id="KW-1133">Transmembrane helix</keyword>
<keyword evidence="1" id="KW-0472">Membrane</keyword>
<evidence type="ECO:0000313" key="2">
    <source>
        <dbReference type="EMBL" id="GEN80235.1"/>
    </source>
</evidence>
<comment type="caution">
    <text evidence="2">The sequence shown here is derived from an EMBL/GenBank/DDBJ whole genome shotgun (WGS) entry which is preliminary data.</text>
</comment>
<protein>
    <submittedName>
        <fullName evidence="2">Uncharacterized protein</fullName>
    </submittedName>
</protein>
<accession>A0A511YYF9</accession>
<evidence type="ECO:0000313" key="3">
    <source>
        <dbReference type="Proteomes" id="UP000321484"/>
    </source>
</evidence>
<organism evidence="2 3">
    <name type="scientific">Actinotalea fermentans</name>
    <dbReference type="NCBI Taxonomy" id="43671"/>
    <lineage>
        <taxon>Bacteria</taxon>
        <taxon>Bacillati</taxon>
        <taxon>Actinomycetota</taxon>
        <taxon>Actinomycetes</taxon>
        <taxon>Micrococcales</taxon>
        <taxon>Cellulomonadaceae</taxon>
        <taxon>Actinotalea</taxon>
    </lineage>
</organism>
<feature type="transmembrane region" description="Helical" evidence="1">
    <location>
        <begin position="34"/>
        <end position="62"/>
    </location>
</feature>
<keyword evidence="1" id="KW-0812">Transmembrane</keyword>